<evidence type="ECO:0000256" key="5">
    <source>
        <dbReference type="ARBA" id="ARBA00022840"/>
    </source>
</evidence>
<organism evidence="10 11">
    <name type="scientific">Phragmitibacter flavus</name>
    <dbReference type="NCBI Taxonomy" id="2576071"/>
    <lineage>
        <taxon>Bacteria</taxon>
        <taxon>Pseudomonadati</taxon>
        <taxon>Verrucomicrobiota</taxon>
        <taxon>Verrucomicrobiia</taxon>
        <taxon>Verrucomicrobiales</taxon>
        <taxon>Verrucomicrobiaceae</taxon>
        <taxon>Phragmitibacter</taxon>
    </lineage>
</organism>
<dbReference type="HAMAP" id="MF_02040">
    <property type="entry name" value="Mrp_NBP35"/>
    <property type="match status" value="1"/>
</dbReference>
<dbReference type="FunFam" id="3.40.50.300:FF:001119">
    <property type="entry name" value="Iron-sulfur cluster carrier protein"/>
    <property type="match status" value="1"/>
</dbReference>
<dbReference type="InterPro" id="IPR044304">
    <property type="entry name" value="NUBPL-like"/>
</dbReference>
<dbReference type="PROSITE" id="PS01215">
    <property type="entry name" value="MRP"/>
    <property type="match status" value="1"/>
</dbReference>
<dbReference type="SUPFAM" id="SSF117916">
    <property type="entry name" value="Fe-S cluster assembly (FSCA) domain-like"/>
    <property type="match status" value="1"/>
</dbReference>
<protein>
    <recommendedName>
        <fullName evidence="8">Iron-sulfur cluster carrier protein</fullName>
    </recommendedName>
</protein>
<evidence type="ECO:0000256" key="3">
    <source>
        <dbReference type="ARBA" id="ARBA00022723"/>
    </source>
</evidence>
<comment type="similarity">
    <text evidence="1">In the N-terminal section; belongs to the MIP18 family.</text>
</comment>
<dbReference type="SUPFAM" id="SSF52540">
    <property type="entry name" value="P-loop containing nucleoside triphosphate hydrolases"/>
    <property type="match status" value="1"/>
</dbReference>
<keyword evidence="8" id="KW-0378">Hydrolase</keyword>
<accession>A0A5R8K9E4</accession>
<evidence type="ECO:0000313" key="10">
    <source>
        <dbReference type="EMBL" id="TLD68917.1"/>
    </source>
</evidence>
<name>A0A5R8K9E4_9BACT</name>
<evidence type="ECO:0000259" key="9">
    <source>
        <dbReference type="Pfam" id="PF01883"/>
    </source>
</evidence>
<dbReference type="GO" id="GO:0016887">
    <property type="term" value="F:ATP hydrolysis activity"/>
    <property type="evidence" value="ECO:0007669"/>
    <property type="project" value="UniProtKB-UniRule"/>
</dbReference>
<evidence type="ECO:0000256" key="1">
    <source>
        <dbReference type="ARBA" id="ARBA00007352"/>
    </source>
</evidence>
<dbReference type="GO" id="GO:0005524">
    <property type="term" value="F:ATP binding"/>
    <property type="evidence" value="ECO:0007669"/>
    <property type="project" value="UniProtKB-UniRule"/>
</dbReference>
<dbReference type="Gene3D" id="3.40.50.300">
    <property type="entry name" value="P-loop containing nucleotide triphosphate hydrolases"/>
    <property type="match status" value="1"/>
</dbReference>
<feature type="binding site" evidence="8">
    <location>
        <begin position="110"/>
        <end position="117"/>
    </location>
    <ligand>
        <name>ATP</name>
        <dbReference type="ChEBI" id="CHEBI:30616"/>
    </ligand>
</feature>
<evidence type="ECO:0000256" key="8">
    <source>
        <dbReference type="HAMAP-Rule" id="MF_02040"/>
    </source>
</evidence>
<keyword evidence="4 8" id="KW-0547">Nucleotide-binding</keyword>
<dbReference type="EMBL" id="VAUV01000017">
    <property type="protein sequence ID" value="TLD68917.1"/>
    <property type="molecule type" value="Genomic_DNA"/>
</dbReference>
<evidence type="ECO:0000256" key="7">
    <source>
        <dbReference type="ARBA" id="ARBA00023014"/>
    </source>
</evidence>
<evidence type="ECO:0000313" key="11">
    <source>
        <dbReference type="Proteomes" id="UP000306196"/>
    </source>
</evidence>
<dbReference type="PANTHER" id="PTHR42961">
    <property type="entry name" value="IRON-SULFUR PROTEIN NUBPL"/>
    <property type="match status" value="1"/>
</dbReference>
<keyword evidence="6 8" id="KW-0408">Iron</keyword>
<dbReference type="GO" id="GO:0046872">
    <property type="term" value="F:metal ion binding"/>
    <property type="evidence" value="ECO:0007669"/>
    <property type="project" value="UniProtKB-KW"/>
</dbReference>
<evidence type="ECO:0000256" key="6">
    <source>
        <dbReference type="ARBA" id="ARBA00023004"/>
    </source>
</evidence>
<comment type="function">
    <text evidence="8">Binds and transfers iron-sulfur (Fe-S) clusters to target apoproteins. Can hydrolyze ATP.</text>
</comment>
<evidence type="ECO:0000256" key="2">
    <source>
        <dbReference type="ARBA" id="ARBA00008205"/>
    </source>
</evidence>
<comment type="caution">
    <text evidence="10">The sequence shown here is derived from an EMBL/GenBank/DDBJ whole genome shotgun (WGS) entry which is preliminary data.</text>
</comment>
<dbReference type="Gene3D" id="3.30.300.130">
    <property type="entry name" value="Fe-S cluster assembly (FSCA)"/>
    <property type="match status" value="1"/>
</dbReference>
<feature type="domain" description="MIP18 family-like" evidence="9">
    <location>
        <begin position="4"/>
        <end position="74"/>
    </location>
</feature>
<comment type="similarity">
    <text evidence="2">In the C-terminal section; belongs to the Mrp/NBP35 ATP-binding proteins family.</text>
</comment>
<dbReference type="GO" id="GO:0016226">
    <property type="term" value="P:iron-sulfur cluster assembly"/>
    <property type="evidence" value="ECO:0007669"/>
    <property type="project" value="InterPro"/>
</dbReference>
<dbReference type="InterPro" id="IPR000808">
    <property type="entry name" value="Mrp-like_CS"/>
</dbReference>
<dbReference type="Pfam" id="PF10609">
    <property type="entry name" value="ParA"/>
    <property type="match status" value="1"/>
</dbReference>
<evidence type="ECO:0000256" key="4">
    <source>
        <dbReference type="ARBA" id="ARBA00022741"/>
    </source>
</evidence>
<keyword evidence="7 8" id="KW-0411">Iron-sulfur</keyword>
<proteinExistence type="inferred from homology"/>
<dbReference type="OrthoDB" id="9809679at2"/>
<dbReference type="InterPro" id="IPR033756">
    <property type="entry name" value="YlxH/NBP35"/>
</dbReference>
<dbReference type="GO" id="GO:0051539">
    <property type="term" value="F:4 iron, 4 sulfur cluster binding"/>
    <property type="evidence" value="ECO:0007669"/>
    <property type="project" value="TreeGrafter"/>
</dbReference>
<reference evidence="10 11" key="1">
    <citation type="submission" date="2019-05" db="EMBL/GenBank/DDBJ databases">
        <title>Verrucobacter flavum gen. nov., sp. nov. a new member of the family Verrucomicrobiaceae.</title>
        <authorList>
            <person name="Szuroczki S."/>
            <person name="Abbaszade G."/>
            <person name="Szabo A."/>
            <person name="Felfoldi T."/>
            <person name="Schumann P."/>
            <person name="Boka K."/>
            <person name="Keki Z."/>
            <person name="Toumi M."/>
            <person name="Toth E."/>
        </authorList>
    </citation>
    <scope>NUCLEOTIDE SEQUENCE [LARGE SCALE GENOMIC DNA]</scope>
    <source>
        <strain evidence="10 11">MG-N-17</strain>
    </source>
</reference>
<dbReference type="Pfam" id="PF01883">
    <property type="entry name" value="FeS_assembly_P"/>
    <property type="match status" value="1"/>
</dbReference>
<dbReference type="Proteomes" id="UP000306196">
    <property type="component" value="Unassembled WGS sequence"/>
</dbReference>
<sequence length="352" mass="37504">MPTEDQIRAALATVKYPGFSRDILSFGLVQAIRTNDSDVQVDIAIATRDPNIPRQVHEQATAALSAIPGIGEIKLNFDIKEPANSPSPQNPAALTTTIPGVKHVIAIASGKGGVGKSTVSANLALALRATGARVGLCDCDLYGPSIAHMFGTDERPYATDDNQIIPIQKHGLQLMSMGFLLEDDAPVIVRGPMATRYIQQFLRQCAWDNLDYLILDLPPGTGDIQLTIVQTVALTGAVIVTTPQEIALIDARKAVAMFGKVNVPILGLIENMSHFVCPNDGHIYHIFGKGGGEREAKRIGAPLLGQIPLEMQVREAGDTGAPIALLDPSENLASEAFRRAAVQLIALATQKA</sequence>
<dbReference type="CDD" id="cd02037">
    <property type="entry name" value="Mrp_NBP35"/>
    <property type="match status" value="1"/>
</dbReference>
<dbReference type="InterPro" id="IPR027417">
    <property type="entry name" value="P-loop_NTPase"/>
</dbReference>
<comment type="similarity">
    <text evidence="8">Belongs to the Mrp/NBP35 ATP-binding proteins family.</text>
</comment>
<keyword evidence="5 8" id="KW-0067">ATP-binding</keyword>
<keyword evidence="3 8" id="KW-0479">Metal-binding</keyword>
<dbReference type="InterPro" id="IPR002744">
    <property type="entry name" value="MIP18-like"/>
</dbReference>
<dbReference type="InterPro" id="IPR034904">
    <property type="entry name" value="FSCA_dom_sf"/>
</dbReference>
<keyword evidence="11" id="KW-1185">Reference proteome</keyword>
<dbReference type="GO" id="GO:0140663">
    <property type="term" value="F:ATP-dependent FeS chaperone activity"/>
    <property type="evidence" value="ECO:0007669"/>
    <property type="project" value="InterPro"/>
</dbReference>
<dbReference type="PANTHER" id="PTHR42961:SF2">
    <property type="entry name" value="IRON-SULFUR PROTEIN NUBPL"/>
    <property type="match status" value="1"/>
</dbReference>
<gene>
    <name evidence="10" type="ORF">FEM03_19845</name>
</gene>
<dbReference type="InterPro" id="IPR019591">
    <property type="entry name" value="Mrp/NBP35_ATP-bd"/>
</dbReference>
<dbReference type="AlphaFoldDB" id="A0A5R8K9E4"/>
<comment type="subunit">
    <text evidence="8">Homodimer.</text>
</comment>
<dbReference type="RefSeq" id="WP_138088047.1">
    <property type="nucleotide sequence ID" value="NZ_VAUV01000017.1"/>
</dbReference>